<proteinExistence type="predicted"/>
<dbReference type="AlphaFoldDB" id="A0A858BTC2"/>
<accession>A0A858BTC2</accession>
<dbReference type="EMBL" id="CP048649">
    <property type="protein sequence ID" value="QIB68602.1"/>
    <property type="molecule type" value="Genomic_DNA"/>
</dbReference>
<organism evidence="2 3">
    <name type="scientific">Aminipila butyrica</name>
    <dbReference type="NCBI Taxonomy" id="433296"/>
    <lineage>
        <taxon>Bacteria</taxon>
        <taxon>Bacillati</taxon>
        <taxon>Bacillota</taxon>
        <taxon>Clostridia</taxon>
        <taxon>Peptostreptococcales</taxon>
        <taxon>Anaerovoracaceae</taxon>
        <taxon>Aminipila</taxon>
    </lineage>
</organism>
<reference evidence="2 3" key="1">
    <citation type="submission" date="2020-02" db="EMBL/GenBank/DDBJ databases">
        <authorList>
            <person name="Kim Y.B."/>
            <person name="Roh S.W."/>
        </authorList>
    </citation>
    <scope>NUCLEOTIDE SEQUENCE [LARGE SCALE GENOMIC DNA]</scope>
    <source>
        <strain evidence="2 3">DSM 103574</strain>
    </source>
</reference>
<dbReference type="RefSeq" id="WP_163065465.1">
    <property type="nucleotide sequence ID" value="NZ_CP048649.1"/>
</dbReference>
<protein>
    <recommendedName>
        <fullName evidence="1">Replication-associated protein ORF2/G2P domain-containing protein</fullName>
    </recommendedName>
</protein>
<evidence type="ECO:0000259" key="1">
    <source>
        <dbReference type="Pfam" id="PF23343"/>
    </source>
</evidence>
<feature type="domain" description="Replication-associated protein ORF2/G2P" evidence="1">
    <location>
        <begin position="68"/>
        <end position="164"/>
    </location>
</feature>
<keyword evidence="3" id="KW-1185">Reference proteome</keyword>
<evidence type="ECO:0000313" key="3">
    <source>
        <dbReference type="Proteomes" id="UP000466848"/>
    </source>
</evidence>
<dbReference type="Proteomes" id="UP000466848">
    <property type="component" value="Chromosome"/>
</dbReference>
<gene>
    <name evidence="2" type="ORF">Ami103574_04370</name>
</gene>
<evidence type="ECO:0000313" key="2">
    <source>
        <dbReference type="EMBL" id="QIB68602.1"/>
    </source>
</evidence>
<dbReference type="Pfam" id="PF23343">
    <property type="entry name" value="REP_ORF2-G2P"/>
    <property type="match status" value="1"/>
</dbReference>
<name>A0A858BTC2_9FIRM</name>
<sequence length="274" mass="32062">MLVEKLTTVCGSTIFVKVKMLRDFIQGQKRKKRKNPTAEKVAEVNQRLAEKELAMILNFNFKPGDLHLVLTYKHLPSNEEAHKALERFIKRCRAYMKRLGKEFKAVIATEYKHKRLHHHIVCSAAELEEIMKIWKQGHVKCSVLDMSGDYRRLAAYLIKETSKTFRDPDAFSKRRYNTTRNIQKPVTKSEKVSASMLLSNPKPIKGYYIDQDSVYKGENPFDEKPYVEYVMISEDAEAPRLVTWKRGKKARKENTYSKWLVKNLSKQIEIDISF</sequence>
<dbReference type="InterPro" id="IPR056906">
    <property type="entry name" value="ORF2/G2P_dom"/>
</dbReference>
<dbReference type="KEGG" id="abut:Ami103574_04370"/>